<dbReference type="Gene3D" id="2.60.120.620">
    <property type="entry name" value="q2cbj1_9rhob like domain"/>
    <property type="match status" value="1"/>
</dbReference>
<keyword evidence="2" id="KW-1185">Reference proteome</keyword>
<dbReference type="InterPro" id="IPR008775">
    <property type="entry name" value="Phytyl_CoA_dOase-like"/>
</dbReference>
<dbReference type="PANTHER" id="PTHR37563:SF2">
    <property type="entry name" value="PHYTANOYL-COA DIOXYGENASE FAMILY PROTEIN (AFU_ORTHOLOGUE AFUA_2G03330)"/>
    <property type="match status" value="1"/>
</dbReference>
<dbReference type="PANTHER" id="PTHR37563">
    <property type="entry name" value="PHYTANOYL-COA DIOXYGENASE FAMILY PROTEIN (AFU_ORTHOLOGUE AFUA_2G03330)"/>
    <property type="match status" value="1"/>
</dbReference>
<dbReference type="Proteomes" id="UP000325433">
    <property type="component" value="Unassembled WGS sequence"/>
</dbReference>
<dbReference type="Pfam" id="PF05721">
    <property type="entry name" value="PhyH"/>
    <property type="match status" value="1"/>
</dbReference>
<dbReference type="InterPro" id="IPR051961">
    <property type="entry name" value="Fungal_Metabolite_Diox"/>
</dbReference>
<sequence length="317" mass="35250">MGSVNRIPAEPEIPISDYDLNYEAYGSEDVLVEDIIRGLKIAGGCIIRNAFKQDTITSITEEIRPFMANTDAVDGDFWPKETRTLNGLVSKSETFTLKVVGSSMWHKVSDYFLTSTLRGHWNGQDQLTSVSKPQLNNTIAFRIGPGARDQAFHRDDIVHHTWNGAVDKYELGRDNGFTMFVACSPTTKANGATRFIPGSHLWDYSSPPPTDNSTAVYVEMKPGDCFMMLSSVYHGGSANTTTDDYRLIVATVSTRGYLRQEENQYLAHPPEKIKRLPMCLQKFVGYTISHPFAGYVDLGDPLIVLNPEAGDFVQAGY</sequence>
<organism evidence="1 2">
    <name type="scientific">Aspergillus transmontanensis</name>
    <dbReference type="NCBI Taxonomy" id="1034304"/>
    <lineage>
        <taxon>Eukaryota</taxon>
        <taxon>Fungi</taxon>
        <taxon>Dikarya</taxon>
        <taxon>Ascomycota</taxon>
        <taxon>Pezizomycotina</taxon>
        <taxon>Eurotiomycetes</taxon>
        <taxon>Eurotiomycetidae</taxon>
        <taxon>Eurotiales</taxon>
        <taxon>Aspergillaceae</taxon>
        <taxon>Aspergillus</taxon>
        <taxon>Aspergillus subgen. Circumdati</taxon>
    </lineage>
</organism>
<dbReference type="AlphaFoldDB" id="A0A5N6W1J4"/>
<dbReference type="SUPFAM" id="SSF51197">
    <property type="entry name" value="Clavaminate synthase-like"/>
    <property type="match status" value="1"/>
</dbReference>
<gene>
    <name evidence="1" type="ORF">BDV41DRAFT_587135</name>
</gene>
<proteinExistence type="predicted"/>
<reference evidence="2" key="1">
    <citation type="submission" date="2019-04" db="EMBL/GenBank/DDBJ databases">
        <title>Friends and foes A comparative genomics studyof 23 Aspergillus species from section Flavi.</title>
        <authorList>
            <consortium name="DOE Joint Genome Institute"/>
            <person name="Kjaerbolling I."/>
            <person name="Vesth T."/>
            <person name="Frisvad J.C."/>
            <person name="Nybo J.L."/>
            <person name="Theobald S."/>
            <person name="Kildgaard S."/>
            <person name="Isbrandt T."/>
            <person name="Kuo A."/>
            <person name="Sato A."/>
            <person name="Lyhne E.K."/>
            <person name="Kogle M.E."/>
            <person name="Wiebenga A."/>
            <person name="Kun R.S."/>
            <person name="Lubbers R.J."/>
            <person name="Makela M.R."/>
            <person name="Barry K."/>
            <person name="Chovatia M."/>
            <person name="Clum A."/>
            <person name="Daum C."/>
            <person name="Haridas S."/>
            <person name="He G."/>
            <person name="LaButti K."/>
            <person name="Lipzen A."/>
            <person name="Mondo S."/>
            <person name="Riley R."/>
            <person name="Salamov A."/>
            <person name="Simmons B.A."/>
            <person name="Magnuson J.K."/>
            <person name="Henrissat B."/>
            <person name="Mortensen U.H."/>
            <person name="Larsen T.O."/>
            <person name="Devries R.P."/>
            <person name="Grigoriev I.V."/>
            <person name="Machida M."/>
            <person name="Baker S.E."/>
            <person name="Andersen M.R."/>
        </authorList>
    </citation>
    <scope>NUCLEOTIDE SEQUENCE [LARGE SCALE GENOMIC DNA]</scope>
    <source>
        <strain evidence="2">CBS 130015</strain>
    </source>
</reference>
<name>A0A5N6W1J4_9EURO</name>
<accession>A0A5N6W1J4</accession>
<dbReference type="EMBL" id="ML738317">
    <property type="protein sequence ID" value="KAE8314641.1"/>
    <property type="molecule type" value="Genomic_DNA"/>
</dbReference>
<evidence type="ECO:0000313" key="2">
    <source>
        <dbReference type="Proteomes" id="UP000325433"/>
    </source>
</evidence>
<evidence type="ECO:0000313" key="1">
    <source>
        <dbReference type="EMBL" id="KAE8314641.1"/>
    </source>
</evidence>
<evidence type="ECO:0008006" key="3">
    <source>
        <dbReference type="Google" id="ProtNLM"/>
    </source>
</evidence>
<protein>
    <recommendedName>
        <fullName evidence="3">Phytanoyl-CoA dioxygenase family protein</fullName>
    </recommendedName>
</protein>